<dbReference type="Proteomes" id="UP000677228">
    <property type="component" value="Unassembled WGS sequence"/>
</dbReference>
<evidence type="ECO:0000313" key="2">
    <source>
        <dbReference type="EMBL" id="CAF4495973.1"/>
    </source>
</evidence>
<gene>
    <name evidence="1" type="ORF">OVA965_LOCUS44756</name>
    <name evidence="2" type="ORF">TMI583_LOCUS47756</name>
</gene>
<proteinExistence type="predicted"/>
<comment type="caution">
    <text evidence="1">The sequence shown here is derived from an EMBL/GenBank/DDBJ whole genome shotgun (WGS) entry which is preliminary data.</text>
</comment>
<accession>A0A8S2G8L3</accession>
<dbReference type="AlphaFoldDB" id="A0A8S2G8L3"/>
<sequence length="89" mass="10152">IKFDHSFFIDPRKIKIKSTVPYKNLCRVTLTDSTEYFGATDRFFAAYASPIESLIVNMNLNGCIVDGLHLEHDLLNKIPRLSSFDLSID</sequence>
<feature type="non-terminal residue" evidence="1">
    <location>
        <position position="1"/>
    </location>
</feature>
<evidence type="ECO:0000313" key="1">
    <source>
        <dbReference type="EMBL" id="CAF1649732.1"/>
    </source>
</evidence>
<protein>
    <submittedName>
        <fullName evidence="1">Uncharacterized protein</fullName>
    </submittedName>
</protein>
<evidence type="ECO:0000313" key="3">
    <source>
        <dbReference type="Proteomes" id="UP000677228"/>
    </source>
</evidence>
<dbReference type="EMBL" id="CAJOBA010093941">
    <property type="protein sequence ID" value="CAF4495973.1"/>
    <property type="molecule type" value="Genomic_DNA"/>
</dbReference>
<name>A0A8S2G8L3_9BILA</name>
<dbReference type="EMBL" id="CAJNOK010065663">
    <property type="protein sequence ID" value="CAF1649732.1"/>
    <property type="molecule type" value="Genomic_DNA"/>
</dbReference>
<dbReference type="Proteomes" id="UP000682733">
    <property type="component" value="Unassembled WGS sequence"/>
</dbReference>
<reference evidence="1" key="1">
    <citation type="submission" date="2021-02" db="EMBL/GenBank/DDBJ databases">
        <authorList>
            <person name="Nowell W R."/>
        </authorList>
    </citation>
    <scope>NUCLEOTIDE SEQUENCE</scope>
</reference>
<organism evidence="1 3">
    <name type="scientific">Didymodactylos carnosus</name>
    <dbReference type="NCBI Taxonomy" id="1234261"/>
    <lineage>
        <taxon>Eukaryota</taxon>
        <taxon>Metazoa</taxon>
        <taxon>Spiralia</taxon>
        <taxon>Gnathifera</taxon>
        <taxon>Rotifera</taxon>
        <taxon>Eurotatoria</taxon>
        <taxon>Bdelloidea</taxon>
        <taxon>Philodinida</taxon>
        <taxon>Philodinidae</taxon>
        <taxon>Didymodactylos</taxon>
    </lineage>
</organism>